<evidence type="ECO:0008006" key="4">
    <source>
        <dbReference type="Google" id="ProtNLM"/>
    </source>
</evidence>
<name>A0AAV5WXJ4_9BILA</name>
<gene>
    <name evidence="2" type="ORF">PFISCL1PPCAC_26677</name>
</gene>
<feature type="compositionally biased region" description="Acidic residues" evidence="1">
    <location>
        <begin position="649"/>
        <end position="676"/>
    </location>
</feature>
<feature type="compositionally biased region" description="Basic and acidic residues" evidence="1">
    <location>
        <begin position="165"/>
        <end position="177"/>
    </location>
</feature>
<evidence type="ECO:0000313" key="2">
    <source>
        <dbReference type="EMBL" id="GMT35380.1"/>
    </source>
</evidence>
<protein>
    <recommendedName>
        <fullName evidence="4">PH domain-containing protein</fullName>
    </recommendedName>
</protein>
<feature type="region of interest" description="Disordered" evidence="1">
    <location>
        <begin position="722"/>
        <end position="837"/>
    </location>
</feature>
<organism evidence="2 3">
    <name type="scientific">Pristionchus fissidentatus</name>
    <dbReference type="NCBI Taxonomy" id="1538716"/>
    <lineage>
        <taxon>Eukaryota</taxon>
        <taxon>Metazoa</taxon>
        <taxon>Ecdysozoa</taxon>
        <taxon>Nematoda</taxon>
        <taxon>Chromadorea</taxon>
        <taxon>Rhabditida</taxon>
        <taxon>Rhabditina</taxon>
        <taxon>Diplogasteromorpha</taxon>
        <taxon>Diplogasteroidea</taxon>
        <taxon>Neodiplogasteridae</taxon>
        <taxon>Pristionchus</taxon>
    </lineage>
</organism>
<feature type="region of interest" description="Disordered" evidence="1">
    <location>
        <begin position="578"/>
        <end position="709"/>
    </location>
</feature>
<proteinExistence type="predicted"/>
<accession>A0AAV5WXJ4</accession>
<reference evidence="2" key="1">
    <citation type="submission" date="2023-10" db="EMBL/GenBank/DDBJ databases">
        <title>Genome assembly of Pristionchus species.</title>
        <authorList>
            <person name="Yoshida K."/>
            <person name="Sommer R.J."/>
        </authorList>
    </citation>
    <scope>NUCLEOTIDE SEQUENCE</scope>
    <source>
        <strain evidence="2">RS5133</strain>
    </source>
</reference>
<feature type="region of interest" description="Disordered" evidence="1">
    <location>
        <begin position="147"/>
        <end position="179"/>
    </location>
</feature>
<feature type="region of interest" description="Disordered" evidence="1">
    <location>
        <begin position="191"/>
        <end position="211"/>
    </location>
</feature>
<evidence type="ECO:0000313" key="3">
    <source>
        <dbReference type="Proteomes" id="UP001432322"/>
    </source>
</evidence>
<dbReference type="AlphaFoldDB" id="A0AAV5WXJ4"/>
<dbReference type="Gene3D" id="2.30.29.30">
    <property type="entry name" value="Pleckstrin-homology domain (PH domain)/Phosphotyrosine-binding domain (PTB)"/>
    <property type="match status" value="1"/>
</dbReference>
<feature type="non-terminal residue" evidence="2">
    <location>
        <position position="879"/>
    </location>
</feature>
<feature type="region of interest" description="Disordered" evidence="1">
    <location>
        <begin position="857"/>
        <end position="879"/>
    </location>
</feature>
<feature type="non-terminal residue" evidence="2">
    <location>
        <position position="1"/>
    </location>
</feature>
<dbReference type="EMBL" id="BTSY01000007">
    <property type="protein sequence ID" value="GMT35380.1"/>
    <property type="molecule type" value="Genomic_DNA"/>
</dbReference>
<evidence type="ECO:0000256" key="1">
    <source>
        <dbReference type="SAM" id="MobiDB-lite"/>
    </source>
</evidence>
<feature type="compositionally biased region" description="Acidic residues" evidence="1">
    <location>
        <begin position="588"/>
        <end position="612"/>
    </location>
</feature>
<feature type="compositionally biased region" description="Basic and acidic residues" evidence="1">
    <location>
        <begin position="804"/>
        <end position="837"/>
    </location>
</feature>
<dbReference type="InterPro" id="IPR011993">
    <property type="entry name" value="PH-like_dom_sf"/>
</dbReference>
<keyword evidence="3" id="KW-1185">Reference proteome</keyword>
<comment type="caution">
    <text evidence="2">The sequence shown here is derived from an EMBL/GenBank/DDBJ whole genome shotgun (WGS) entry which is preliminary data.</text>
</comment>
<feature type="compositionally biased region" description="Polar residues" evidence="1">
    <location>
        <begin position="746"/>
        <end position="755"/>
    </location>
</feature>
<dbReference type="Proteomes" id="UP001432322">
    <property type="component" value="Unassembled WGS sequence"/>
</dbReference>
<feature type="compositionally biased region" description="Basic and acidic residues" evidence="1">
    <location>
        <begin position="694"/>
        <end position="709"/>
    </location>
</feature>
<sequence>VVTNSGMSSHLAIRPPVEETQFDHLAIMLDIPKEDVVRCEKGLRRYIKKFMLGTANSLGKMEDHMVVLLNDFVIVAENAIKPRRETHLFDIQYNIPLRGLSVINNPGTLFLDHDKEGIHVVLEGKVSVVYLAYQFIHQEANSVNNVDHLPTSVVRPSRDPRHHRTSESGRRPGRITEEPLTIEQARELAAAEAQQRRRQLRQARTHQVPEIQEVTGDDDDIQIIEDTEMAAGIQFARPNVVVPQEPEEPRPNPTAEGAATTAFGTRIAEELFGRSAAGILKKHNLQFAGKVAMMDEFYQPANFRFIVFLDIFVIQRLNERRYEAFFCAEGSTFYDGRVSVELRWPHGLFTIELNPHSAQAWRERFNEAFMLAKATEDAKEESERLAPTLIGNCIVRAGRKSMGRTPPDLAPFERNEEEMRHCAQLMQVQNSLGATCDWLLCKRRRFITAAPMTMYAENGELETRRIILLSDKMLITKPAVFKTHDSHTHDIVDTLELLVCRVHSVGAVIHVRMPNYRRFMIAKDEQQAEEWAIEIRNVIQKAIEHVQANKARIAALHAAQAAAQAAALAMAQKQELARIQGQPHDVDPNLDQEEDGAEEEDMLIAEEDIEDETSNRPSSNGSYTGIVSDNEGDETMHANSPVGQRMNDFDDEEFDDDEDDSDEDDDDEDEEEDDDDIPHIEPLSEDFDAADFEAFEREQEARLAEERDAAAALQAVRAEIAHKRRAAQREEESVEPASKFPRLRLTLSSPANHQNAAAEATYRGAESGPAEPLEGAHGASPPRGDIYPSLLDGFPPGSSSERAMPNERRAVLGARPRDPRLNRGPQETETRERDEDRERIALFASMEQRLFQEERILTTKRGIGEGSSKPSTIKRPVEE</sequence>
<feature type="compositionally biased region" description="Polar residues" evidence="1">
    <location>
        <begin position="615"/>
        <end position="627"/>
    </location>
</feature>
<feature type="compositionally biased region" description="Acidic residues" evidence="1">
    <location>
        <begin position="683"/>
        <end position="693"/>
    </location>
</feature>